<sequence length="31" mass="3319">CVKKTSQTTQRTILPKCDADGGGDLDLANRI</sequence>
<organism evidence="1">
    <name type="scientific">marine sediment metagenome</name>
    <dbReference type="NCBI Taxonomy" id="412755"/>
    <lineage>
        <taxon>unclassified sequences</taxon>
        <taxon>metagenomes</taxon>
        <taxon>ecological metagenomes</taxon>
    </lineage>
</organism>
<feature type="non-terminal residue" evidence="1">
    <location>
        <position position="1"/>
    </location>
</feature>
<dbReference type="EMBL" id="BARU01000694">
    <property type="protein sequence ID" value="GAH23866.1"/>
    <property type="molecule type" value="Genomic_DNA"/>
</dbReference>
<reference evidence="1" key="1">
    <citation type="journal article" date="2014" name="Front. Microbiol.">
        <title>High frequency of phylogenetically diverse reductive dehalogenase-homologous genes in deep subseafloor sedimentary metagenomes.</title>
        <authorList>
            <person name="Kawai M."/>
            <person name="Futagami T."/>
            <person name="Toyoda A."/>
            <person name="Takaki Y."/>
            <person name="Nishi S."/>
            <person name="Hori S."/>
            <person name="Arai W."/>
            <person name="Tsubouchi T."/>
            <person name="Morono Y."/>
            <person name="Uchiyama I."/>
            <person name="Ito T."/>
            <person name="Fujiyama A."/>
            <person name="Inagaki F."/>
            <person name="Takami H."/>
        </authorList>
    </citation>
    <scope>NUCLEOTIDE SEQUENCE</scope>
    <source>
        <strain evidence="1">Expedition CK06-06</strain>
    </source>
</reference>
<name>X1DS74_9ZZZZ</name>
<accession>X1DS74</accession>
<proteinExistence type="predicted"/>
<comment type="caution">
    <text evidence="1">The sequence shown here is derived from an EMBL/GenBank/DDBJ whole genome shotgun (WGS) entry which is preliminary data.</text>
</comment>
<protein>
    <submittedName>
        <fullName evidence="1">Uncharacterized protein</fullName>
    </submittedName>
</protein>
<dbReference type="AlphaFoldDB" id="X1DS74"/>
<gene>
    <name evidence="1" type="ORF">S03H2_02151</name>
</gene>
<evidence type="ECO:0000313" key="1">
    <source>
        <dbReference type="EMBL" id="GAH23866.1"/>
    </source>
</evidence>